<evidence type="ECO:0000256" key="6">
    <source>
        <dbReference type="SAM" id="MobiDB-lite"/>
    </source>
</evidence>
<dbReference type="Pfam" id="PF13837">
    <property type="entry name" value="Myb_DNA-bind_4"/>
    <property type="match status" value="1"/>
</dbReference>
<dbReference type="eggNOG" id="KOG4282">
    <property type="taxonomic scope" value="Eukaryota"/>
</dbReference>
<dbReference type="EMBL" id="KE343442">
    <property type="protein sequence ID" value="EXB29556.1"/>
    <property type="molecule type" value="Genomic_DNA"/>
</dbReference>
<dbReference type="OrthoDB" id="691673at2759"/>
<keyword evidence="2" id="KW-0805">Transcription regulation</keyword>
<dbReference type="Gene3D" id="1.10.10.60">
    <property type="entry name" value="Homeodomain-like"/>
    <property type="match status" value="1"/>
</dbReference>
<keyword evidence="4" id="KW-0804">Transcription</keyword>
<keyword evidence="5" id="KW-0539">Nucleus</keyword>
<dbReference type="GO" id="GO:0006355">
    <property type="term" value="P:regulation of DNA-templated transcription"/>
    <property type="evidence" value="ECO:0007669"/>
    <property type="project" value="UniProtKB-ARBA"/>
</dbReference>
<evidence type="ECO:0000259" key="7">
    <source>
        <dbReference type="PROSITE" id="PS50090"/>
    </source>
</evidence>
<dbReference type="PROSITE" id="PS50090">
    <property type="entry name" value="MYB_LIKE"/>
    <property type="match status" value="1"/>
</dbReference>
<evidence type="ECO:0000313" key="8">
    <source>
        <dbReference type="EMBL" id="EXB29556.1"/>
    </source>
</evidence>
<sequence>MEVFAGDRQIPNPDGFPQHIAPFPEPTDLIYDHPTAVLHSPDIINHRPISPPQKLRPIRCNARYPAGEFPDSGGLVGTLGNGFLSSQTGCFDGEFEWAVKVEGGDAPPMSTVCGNVSAAADDPIGVGSGTSVEGWKPDGVKRGLENESRFFPVLSSSSDDGVECLATNFKGPVNQKRRRKSRRNDLEHFLESLVMEVMEKQEKMHKQLLEMMEKMEKERVMREEAWKQLEIERRKRDEMVRAEETSRSLALISFIQNLLGEEIKIPKPGPQLTVEENGVKTDSQPDNKRDTNNKIKWPEAEVQALIALRTVLEHKFQVSGSKGSIWEEISAGMHSMGYKRTAKKCREQWENINK</sequence>
<evidence type="ECO:0000256" key="5">
    <source>
        <dbReference type="ARBA" id="ARBA00023242"/>
    </source>
</evidence>
<dbReference type="Proteomes" id="UP000030645">
    <property type="component" value="Unassembled WGS sequence"/>
</dbReference>
<dbReference type="STRING" id="981085.W9QZA6"/>
<evidence type="ECO:0000313" key="9">
    <source>
        <dbReference type="Proteomes" id="UP000030645"/>
    </source>
</evidence>
<feature type="domain" description="Myb-like" evidence="7">
    <location>
        <begin position="289"/>
        <end position="353"/>
    </location>
</feature>
<dbReference type="GO" id="GO:0003677">
    <property type="term" value="F:DNA binding"/>
    <property type="evidence" value="ECO:0007669"/>
    <property type="project" value="UniProtKB-KW"/>
</dbReference>
<protein>
    <recommendedName>
        <fullName evidence="7">Myb-like domain-containing protein</fullName>
    </recommendedName>
</protein>
<keyword evidence="9" id="KW-1185">Reference proteome</keyword>
<dbReference type="InterPro" id="IPR044822">
    <property type="entry name" value="Myb_DNA-bind_4"/>
</dbReference>
<keyword evidence="3" id="KW-0238">DNA-binding</keyword>
<dbReference type="AlphaFoldDB" id="W9QZA6"/>
<dbReference type="KEGG" id="mnt:21393904"/>
<name>W9QZA6_9ROSA</name>
<dbReference type="FunFam" id="1.10.10.60:FF:000092">
    <property type="entry name" value="Trihelix transcription factor GT-2"/>
    <property type="match status" value="1"/>
</dbReference>
<dbReference type="PANTHER" id="PTHR21654">
    <property type="entry name" value="FI21293P1"/>
    <property type="match status" value="1"/>
</dbReference>
<dbReference type="GO" id="GO:0005634">
    <property type="term" value="C:nucleus"/>
    <property type="evidence" value="ECO:0007669"/>
    <property type="project" value="UniProtKB-SubCell"/>
</dbReference>
<feature type="region of interest" description="Disordered" evidence="6">
    <location>
        <begin position="269"/>
        <end position="292"/>
    </location>
</feature>
<accession>W9QZA6</accession>
<evidence type="ECO:0000256" key="4">
    <source>
        <dbReference type="ARBA" id="ARBA00023163"/>
    </source>
</evidence>
<organism evidence="8 9">
    <name type="scientific">Morus notabilis</name>
    <dbReference type="NCBI Taxonomy" id="981085"/>
    <lineage>
        <taxon>Eukaryota</taxon>
        <taxon>Viridiplantae</taxon>
        <taxon>Streptophyta</taxon>
        <taxon>Embryophyta</taxon>
        <taxon>Tracheophyta</taxon>
        <taxon>Spermatophyta</taxon>
        <taxon>Magnoliopsida</taxon>
        <taxon>eudicotyledons</taxon>
        <taxon>Gunneridae</taxon>
        <taxon>Pentapetalae</taxon>
        <taxon>rosids</taxon>
        <taxon>fabids</taxon>
        <taxon>Rosales</taxon>
        <taxon>Moraceae</taxon>
        <taxon>Moreae</taxon>
        <taxon>Morus</taxon>
    </lineage>
</organism>
<dbReference type="PANTHER" id="PTHR21654:SF7">
    <property type="entry name" value="HOMEODOMAIN-LIKE SUPERFAMILY PROTEIN"/>
    <property type="match status" value="1"/>
</dbReference>
<proteinExistence type="predicted"/>
<reference evidence="9" key="1">
    <citation type="submission" date="2013-01" db="EMBL/GenBank/DDBJ databases">
        <title>Draft Genome Sequence of a Mulberry Tree, Morus notabilis C.K. Schneid.</title>
        <authorList>
            <person name="He N."/>
            <person name="Zhao S."/>
        </authorList>
    </citation>
    <scope>NUCLEOTIDE SEQUENCE</scope>
</reference>
<gene>
    <name evidence="8" type="ORF">L484_010615</name>
</gene>
<evidence type="ECO:0000256" key="2">
    <source>
        <dbReference type="ARBA" id="ARBA00023015"/>
    </source>
</evidence>
<dbReference type="InterPro" id="IPR001005">
    <property type="entry name" value="SANT/Myb"/>
</dbReference>
<feature type="compositionally biased region" description="Basic and acidic residues" evidence="6">
    <location>
        <begin position="277"/>
        <end position="292"/>
    </location>
</feature>
<comment type="subcellular location">
    <subcellularLocation>
        <location evidence="1">Nucleus</location>
    </subcellularLocation>
</comment>
<dbReference type="CDD" id="cd12203">
    <property type="entry name" value="GT1"/>
    <property type="match status" value="1"/>
</dbReference>
<evidence type="ECO:0000256" key="1">
    <source>
        <dbReference type="ARBA" id="ARBA00004123"/>
    </source>
</evidence>
<evidence type="ECO:0000256" key="3">
    <source>
        <dbReference type="ARBA" id="ARBA00023125"/>
    </source>
</evidence>